<comment type="caution">
    <text evidence="2">The sequence shown here is derived from an EMBL/GenBank/DDBJ whole genome shotgun (WGS) entry which is preliminary data.</text>
</comment>
<dbReference type="InterPro" id="IPR046084">
    <property type="entry name" value="TrbL_4"/>
</dbReference>
<dbReference type="RefSeq" id="WP_110463662.1">
    <property type="nucleotide sequence ID" value="NZ_QKMR01000039.1"/>
</dbReference>
<protein>
    <submittedName>
        <fullName evidence="2">Uncharacterized protein</fullName>
    </submittedName>
</protein>
<evidence type="ECO:0000313" key="3">
    <source>
        <dbReference type="Proteomes" id="UP000248132"/>
    </source>
</evidence>
<proteinExistence type="predicted"/>
<feature type="transmembrane region" description="Helical" evidence="1">
    <location>
        <begin position="47"/>
        <end position="72"/>
    </location>
</feature>
<evidence type="ECO:0000256" key="1">
    <source>
        <dbReference type="SAM" id="Phobius"/>
    </source>
</evidence>
<keyword evidence="1" id="KW-0812">Transmembrane</keyword>
<dbReference type="AlphaFoldDB" id="A0A318XHS2"/>
<organism evidence="2 3">
    <name type="scientific">Ruminiclostridium sufflavum DSM 19573</name>
    <dbReference type="NCBI Taxonomy" id="1121337"/>
    <lineage>
        <taxon>Bacteria</taxon>
        <taxon>Bacillati</taxon>
        <taxon>Bacillota</taxon>
        <taxon>Clostridia</taxon>
        <taxon>Eubacteriales</taxon>
        <taxon>Oscillospiraceae</taxon>
        <taxon>Ruminiclostridium</taxon>
    </lineage>
</organism>
<keyword evidence="1" id="KW-0472">Membrane</keyword>
<feature type="transmembrane region" description="Helical" evidence="1">
    <location>
        <begin position="144"/>
        <end position="166"/>
    </location>
</feature>
<accession>A0A318XHS2</accession>
<sequence>MDKILELLFSPIINDGAEFLGRLFSNLDQVTLHVEYTLWGANYNNDIMATALAQVQKLCLGMAVAMIILKFLKKGFETYVLWTDGDADADPLLLTSSFFKALATAMAFPVLYGFLSDITEDFTEKVRLALGVSSEWKWYEPSSLLSTGLFNLIGFLVAIILLMILYMQFIKRGVEMFVLRMAFPIGCIGLMDSDKAMYKALCQKLFQCAATIVVQVGLSQLALSIIISKHIWAAIAVIAAALGTPKFLQEFMVPSSGMVNSATVYQVSRLVQMTRGVLKR</sequence>
<reference evidence="2 3" key="1">
    <citation type="submission" date="2018-06" db="EMBL/GenBank/DDBJ databases">
        <title>Genomic Encyclopedia of Type Strains, Phase I: the one thousand microbial genomes (KMG-I) project.</title>
        <authorList>
            <person name="Kyrpides N."/>
        </authorList>
    </citation>
    <scope>NUCLEOTIDE SEQUENCE [LARGE SCALE GENOMIC DNA]</scope>
    <source>
        <strain evidence="2 3">DSM 19573</strain>
    </source>
</reference>
<dbReference type="Pfam" id="PF19597">
    <property type="entry name" value="TrbL_4"/>
    <property type="match status" value="1"/>
</dbReference>
<feature type="transmembrane region" description="Helical" evidence="1">
    <location>
        <begin position="231"/>
        <end position="248"/>
    </location>
</feature>
<evidence type="ECO:0000313" key="2">
    <source>
        <dbReference type="EMBL" id="PYG84236.1"/>
    </source>
</evidence>
<gene>
    <name evidence="2" type="ORF">LY28_03741</name>
</gene>
<dbReference type="Proteomes" id="UP000248132">
    <property type="component" value="Unassembled WGS sequence"/>
</dbReference>
<feature type="transmembrane region" description="Helical" evidence="1">
    <location>
        <begin position="205"/>
        <end position="225"/>
    </location>
</feature>
<dbReference type="OrthoDB" id="1777254at2"/>
<feature type="transmembrane region" description="Helical" evidence="1">
    <location>
        <begin position="92"/>
        <end position="115"/>
    </location>
</feature>
<name>A0A318XHS2_9FIRM</name>
<keyword evidence="3" id="KW-1185">Reference proteome</keyword>
<dbReference type="EMBL" id="QKMR01000039">
    <property type="protein sequence ID" value="PYG84236.1"/>
    <property type="molecule type" value="Genomic_DNA"/>
</dbReference>
<keyword evidence="1" id="KW-1133">Transmembrane helix</keyword>